<feature type="domain" description="Acyl-CoA dehydrogenase/oxidase C-terminal" evidence="11">
    <location>
        <begin position="282"/>
        <end position="447"/>
    </location>
</feature>
<comment type="catalytic activity">
    <reaction evidence="6">
        <text>3-(methylsulfanyl)propanoyl-CoA + oxidized [electron-transfer flavoprotein] + H(+) = 3-(methylsulfanyl)acryloyl-CoA + reduced [electron-transfer flavoprotein]</text>
        <dbReference type="Rhea" id="RHEA:52612"/>
        <dbReference type="Rhea" id="RHEA-COMP:10685"/>
        <dbReference type="Rhea" id="RHEA-COMP:10686"/>
        <dbReference type="ChEBI" id="CHEBI:15378"/>
        <dbReference type="ChEBI" id="CHEBI:57692"/>
        <dbReference type="ChEBI" id="CHEBI:58307"/>
        <dbReference type="ChEBI" id="CHEBI:82815"/>
        <dbReference type="ChEBI" id="CHEBI:84994"/>
        <dbReference type="EC" id="1.3.99.41"/>
    </reaction>
    <physiologicalReaction direction="left-to-right" evidence="6">
        <dbReference type="Rhea" id="RHEA:52613"/>
    </physiologicalReaction>
</comment>
<evidence type="ECO:0000259" key="13">
    <source>
        <dbReference type="Pfam" id="PF02771"/>
    </source>
</evidence>
<dbReference type="InterPro" id="IPR009075">
    <property type="entry name" value="AcylCo_DH/oxidase_C"/>
</dbReference>
<proteinExistence type="inferred from homology"/>
<evidence type="ECO:0000256" key="10">
    <source>
        <dbReference type="RuleBase" id="RU362125"/>
    </source>
</evidence>
<keyword evidence="16" id="KW-1185">Reference proteome</keyword>
<comment type="function">
    <text evidence="7">Involved in the assimilation of dimethylsulphoniopropionate (DMSP), an important compound in the fixation of carbon in marine phytoplankton, by mediating the conversion of 3-(methylthio)propanoyl-CoA (MMPA-CoA) to 3-(methylthio)acryloyl-CoA (MTA-CoA).</text>
</comment>
<evidence type="ECO:0000259" key="11">
    <source>
        <dbReference type="Pfam" id="PF00441"/>
    </source>
</evidence>
<dbReference type="InterPro" id="IPR025878">
    <property type="entry name" value="Acyl-CoA_dh-like_C_dom"/>
</dbReference>
<dbReference type="InterPro" id="IPR037069">
    <property type="entry name" value="AcylCoA_DH/ox_N_sf"/>
</dbReference>
<comment type="cofactor">
    <cofactor evidence="1 10">
        <name>FAD</name>
        <dbReference type="ChEBI" id="CHEBI:57692"/>
    </cofactor>
</comment>
<evidence type="ECO:0000256" key="8">
    <source>
        <dbReference type="ARBA" id="ARBA00066694"/>
    </source>
</evidence>
<gene>
    <name evidence="15" type="ORF">FCL42_03100</name>
</gene>
<organism evidence="15 16">
    <name type="scientific">Ferrimonas aestuarii</name>
    <dbReference type="NCBI Taxonomy" id="2569539"/>
    <lineage>
        <taxon>Bacteria</taxon>
        <taxon>Pseudomonadati</taxon>
        <taxon>Pseudomonadota</taxon>
        <taxon>Gammaproteobacteria</taxon>
        <taxon>Alteromonadales</taxon>
        <taxon>Ferrimonadaceae</taxon>
        <taxon>Ferrimonas</taxon>
    </lineage>
</organism>
<dbReference type="Gene3D" id="2.40.110.10">
    <property type="entry name" value="Butyryl-CoA Dehydrogenase, subunit A, domain 2"/>
    <property type="match status" value="1"/>
</dbReference>
<dbReference type="Pfam" id="PF12806">
    <property type="entry name" value="Acyl-CoA_dh_C"/>
    <property type="match status" value="1"/>
</dbReference>
<accession>A0A4V6WMT7</accession>
<dbReference type="InterPro" id="IPR013786">
    <property type="entry name" value="AcylCoA_DH/ox_N"/>
</dbReference>
<evidence type="ECO:0000259" key="14">
    <source>
        <dbReference type="Pfam" id="PF12806"/>
    </source>
</evidence>
<reference evidence="15 16" key="1">
    <citation type="submission" date="2019-04" db="EMBL/GenBank/DDBJ databases">
        <authorList>
            <person name="Hwang J.C."/>
        </authorList>
    </citation>
    <scope>NUCLEOTIDE SEQUENCE [LARGE SCALE GENOMIC DNA]</scope>
    <source>
        <strain evidence="15 16">IMCC35002</strain>
    </source>
</reference>
<evidence type="ECO:0000313" key="15">
    <source>
        <dbReference type="EMBL" id="TKB57282.1"/>
    </source>
</evidence>
<dbReference type="Pfam" id="PF02771">
    <property type="entry name" value="Acyl-CoA_dh_N"/>
    <property type="match status" value="1"/>
</dbReference>
<evidence type="ECO:0000256" key="4">
    <source>
        <dbReference type="ARBA" id="ARBA00022827"/>
    </source>
</evidence>
<dbReference type="Gene3D" id="1.10.540.10">
    <property type="entry name" value="Acyl-CoA dehydrogenase/oxidase, N-terminal domain"/>
    <property type="match status" value="1"/>
</dbReference>
<evidence type="ECO:0000256" key="9">
    <source>
        <dbReference type="ARBA" id="ARBA00069043"/>
    </source>
</evidence>
<dbReference type="InterPro" id="IPR046373">
    <property type="entry name" value="Acyl-CoA_Oxase/DH_mid-dom_sf"/>
</dbReference>
<dbReference type="Pfam" id="PF00441">
    <property type="entry name" value="Acyl-CoA_dh_1"/>
    <property type="match status" value="1"/>
</dbReference>
<dbReference type="EMBL" id="SWCJ01000002">
    <property type="protein sequence ID" value="TKB57282.1"/>
    <property type="molecule type" value="Genomic_DNA"/>
</dbReference>
<dbReference type="GO" id="GO:0016627">
    <property type="term" value="F:oxidoreductase activity, acting on the CH-CH group of donors"/>
    <property type="evidence" value="ECO:0007669"/>
    <property type="project" value="InterPro"/>
</dbReference>
<dbReference type="Gene3D" id="1.20.140.10">
    <property type="entry name" value="Butyryl-CoA Dehydrogenase, subunit A, domain 3"/>
    <property type="match status" value="1"/>
</dbReference>
<dbReference type="OrthoDB" id="9807883at2"/>
<dbReference type="Pfam" id="PF02770">
    <property type="entry name" value="Acyl-CoA_dh_M"/>
    <property type="match status" value="1"/>
</dbReference>
<evidence type="ECO:0000256" key="2">
    <source>
        <dbReference type="ARBA" id="ARBA00009347"/>
    </source>
</evidence>
<dbReference type="PANTHER" id="PTHR42803:SF1">
    <property type="entry name" value="BROAD-SPECIFICITY LINEAR ACYL-COA DEHYDROGENASE FADE5"/>
    <property type="match status" value="1"/>
</dbReference>
<dbReference type="PANTHER" id="PTHR42803">
    <property type="entry name" value="ACYL-COA DEHYDROGENASE"/>
    <property type="match status" value="1"/>
</dbReference>
<dbReference type="Proteomes" id="UP000305675">
    <property type="component" value="Unassembled WGS sequence"/>
</dbReference>
<keyword evidence="4 10" id="KW-0274">FAD</keyword>
<evidence type="ECO:0000313" key="16">
    <source>
        <dbReference type="Proteomes" id="UP000305675"/>
    </source>
</evidence>
<comment type="similarity">
    <text evidence="2 10">Belongs to the acyl-CoA dehydrogenase family.</text>
</comment>
<name>A0A4V6WMT7_9GAMM</name>
<evidence type="ECO:0000256" key="3">
    <source>
        <dbReference type="ARBA" id="ARBA00022630"/>
    </source>
</evidence>
<evidence type="ECO:0000256" key="5">
    <source>
        <dbReference type="ARBA" id="ARBA00023002"/>
    </source>
</evidence>
<feature type="domain" description="Acyl-CoA dehydrogenase/oxidase N-terminal" evidence="13">
    <location>
        <begin position="41"/>
        <end position="158"/>
    </location>
</feature>
<dbReference type="RefSeq" id="WP_136861928.1">
    <property type="nucleotide sequence ID" value="NZ_SWCJ01000002.1"/>
</dbReference>
<keyword evidence="3 10" id="KW-0285">Flavoprotein</keyword>
<evidence type="ECO:0000259" key="12">
    <source>
        <dbReference type="Pfam" id="PF02770"/>
    </source>
</evidence>
<dbReference type="InterPro" id="IPR036250">
    <property type="entry name" value="AcylCo_DH-like_C"/>
</dbReference>
<evidence type="ECO:0000256" key="6">
    <source>
        <dbReference type="ARBA" id="ARBA00051388"/>
    </source>
</evidence>
<dbReference type="InterPro" id="IPR006091">
    <property type="entry name" value="Acyl-CoA_Oxase/DH_mid-dom"/>
</dbReference>
<evidence type="ECO:0000256" key="7">
    <source>
        <dbReference type="ARBA" id="ARBA00058683"/>
    </source>
</evidence>
<feature type="domain" description="Acetyl-CoA dehydrogenase-like C-terminal" evidence="14">
    <location>
        <begin position="481"/>
        <end position="583"/>
    </location>
</feature>
<dbReference type="GO" id="GO:0050660">
    <property type="term" value="F:flavin adenine dinucleotide binding"/>
    <property type="evidence" value="ECO:0007669"/>
    <property type="project" value="InterPro"/>
</dbReference>
<dbReference type="AlphaFoldDB" id="A0A4V6WMT7"/>
<dbReference type="SUPFAM" id="SSF47203">
    <property type="entry name" value="Acyl-CoA dehydrogenase C-terminal domain-like"/>
    <property type="match status" value="1"/>
</dbReference>
<dbReference type="SUPFAM" id="SSF56645">
    <property type="entry name" value="Acyl-CoA dehydrogenase NM domain-like"/>
    <property type="match status" value="1"/>
</dbReference>
<evidence type="ECO:0000256" key="1">
    <source>
        <dbReference type="ARBA" id="ARBA00001974"/>
    </source>
</evidence>
<keyword evidence="5 10" id="KW-0560">Oxidoreductase</keyword>
<sequence>MQYNAPVNEMQFLLKDVFDADRVWQSVPALAEAIEMETATAILEEGAKITQSLIAPLNRDGDEEGVGFDNGVVTTPKGYKDAYQTYAESGWVGLSGEPEYGGMGMPKMLGVLFDEMVYSASNAFALYGSLTAGAALCIAAHGSEELKQQYLPKLYSGEWGGAMDMTEPQSGSDLSGLRTKAVANEDGSYNITGSKIFITGGDHDLTENVIHLVLAKLPDAPGGSRGISLFLVPKNTVNPDGSVGDNNGVTCGAVEHKMGIKASATCVMNFDDAKGYLIGKVNRGLVAMFTMMNYERLSIGIQGLGCSEAAYQLAANYAKERKQGKGAGRGLGGEADPILVHGDVRRMLLDIASTTEAGRALSVYVGMQLDLAKHAEGDVQKQANDQVALLTPLAKAFFTDMGLESTVNAQQVFGGHGYIREWGVEQLVRDVRIAQIYEGTNGIQALDLLGRKLVANRGDALAKLKAQVEAELEGLSGAWLPQKQQLLESFDALIAKVGDIANSSNKADAVNSAATDFLHACGYTIYGWMWLKMVLAAEQGEFEKAFVERKGMLARYFFERKLPKAHYHLSIIKQDPAAVMAMPNEWF</sequence>
<dbReference type="EC" id="1.3.99.41" evidence="8"/>
<dbReference type="InterPro" id="IPR052166">
    <property type="entry name" value="Diverse_Acyl-CoA_DH"/>
</dbReference>
<dbReference type="FunFam" id="2.40.110.10:FF:000031">
    <property type="entry name" value="Acyl-CoA dehydrogenase, putative"/>
    <property type="match status" value="1"/>
</dbReference>
<feature type="domain" description="Acyl-CoA oxidase/dehydrogenase middle" evidence="12">
    <location>
        <begin position="162"/>
        <end position="272"/>
    </location>
</feature>
<comment type="caution">
    <text evidence="15">The sequence shown here is derived from an EMBL/GenBank/DDBJ whole genome shotgun (WGS) entry which is preliminary data.</text>
</comment>
<dbReference type="InterPro" id="IPR009100">
    <property type="entry name" value="AcylCoA_DH/oxidase_NM_dom_sf"/>
</dbReference>
<protein>
    <recommendedName>
        <fullName evidence="9">3-methylmercaptopropionyl-CoA dehydrogenase</fullName>
        <ecNumber evidence="8">1.3.99.41</ecNumber>
    </recommendedName>
</protein>